<evidence type="ECO:0000313" key="3">
    <source>
        <dbReference type="Proteomes" id="UP000054270"/>
    </source>
</evidence>
<dbReference type="Proteomes" id="UP000054270">
    <property type="component" value="Unassembled WGS sequence"/>
</dbReference>
<feature type="region of interest" description="Disordered" evidence="1">
    <location>
        <begin position="57"/>
        <end position="114"/>
    </location>
</feature>
<gene>
    <name evidence="2" type="ORF">HYPSUDRAFT_32556</name>
</gene>
<dbReference type="AlphaFoldDB" id="A0A0D2QC56"/>
<protein>
    <submittedName>
        <fullName evidence="2">Uncharacterized protein</fullName>
    </submittedName>
</protein>
<keyword evidence="3" id="KW-1185">Reference proteome</keyword>
<dbReference type="EMBL" id="KN817519">
    <property type="protein sequence ID" value="KJA29180.1"/>
    <property type="molecule type" value="Genomic_DNA"/>
</dbReference>
<organism evidence="2 3">
    <name type="scientific">Hypholoma sublateritium (strain FD-334 SS-4)</name>
    <dbReference type="NCBI Taxonomy" id="945553"/>
    <lineage>
        <taxon>Eukaryota</taxon>
        <taxon>Fungi</taxon>
        <taxon>Dikarya</taxon>
        <taxon>Basidiomycota</taxon>
        <taxon>Agaricomycotina</taxon>
        <taxon>Agaricomycetes</taxon>
        <taxon>Agaricomycetidae</taxon>
        <taxon>Agaricales</taxon>
        <taxon>Agaricineae</taxon>
        <taxon>Strophariaceae</taxon>
        <taxon>Hypholoma</taxon>
    </lineage>
</organism>
<accession>A0A0D2QC56</accession>
<proteinExistence type="predicted"/>
<reference evidence="3" key="1">
    <citation type="submission" date="2014-04" db="EMBL/GenBank/DDBJ databases">
        <title>Evolutionary Origins and Diversification of the Mycorrhizal Mutualists.</title>
        <authorList>
            <consortium name="DOE Joint Genome Institute"/>
            <consortium name="Mycorrhizal Genomics Consortium"/>
            <person name="Kohler A."/>
            <person name="Kuo A."/>
            <person name="Nagy L.G."/>
            <person name="Floudas D."/>
            <person name="Copeland A."/>
            <person name="Barry K.W."/>
            <person name="Cichocki N."/>
            <person name="Veneault-Fourrey C."/>
            <person name="LaButti K."/>
            <person name="Lindquist E.A."/>
            <person name="Lipzen A."/>
            <person name="Lundell T."/>
            <person name="Morin E."/>
            <person name="Murat C."/>
            <person name="Riley R."/>
            <person name="Ohm R."/>
            <person name="Sun H."/>
            <person name="Tunlid A."/>
            <person name="Henrissat B."/>
            <person name="Grigoriev I.V."/>
            <person name="Hibbett D.S."/>
            <person name="Martin F."/>
        </authorList>
    </citation>
    <scope>NUCLEOTIDE SEQUENCE [LARGE SCALE GENOMIC DNA]</scope>
    <source>
        <strain evidence="3">FD-334 SS-4</strain>
    </source>
</reference>
<evidence type="ECO:0000256" key="1">
    <source>
        <dbReference type="SAM" id="MobiDB-lite"/>
    </source>
</evidence>
<feature type="compositionally biased region" description="Polar residues" evidence="1">
    <location>
        <begin position="102"/>
        <end position="114"/>
    </location>
</feature>
<evidence type="ECO:0000313" key="2">
    <source>
        <dbReference type="EMBL" id="KJA29180.1"/>
    </source>
</evidence>
<sequence length="119" mass="12880">MISRCKLRRLSVTESAPPVCVIYHPRTACPASVRLRYSTAARAHHAPAHYFLQFPTTLPHPPSSIPRKPRPASPARGSVSPVNAPHSFARPSHTQHLHGSARNPSGNFTHTNSGGLALL</sequence>
<name>A0A0D2QC56_HYPSF</name>